<evidence type="ECO:0000256" key="5">
    <source>
        <dbReference type="ARBA" id="ARBA00023136"/>
    </source>
</evidence>
<evidence type="ECO:0000256" key="6">
    <source>
        <dbReference type="ARBA" id="ARBA00023306"/>
    </source>
</evidence>
<gene>
    <name evidence="7" type="primary">ftsL</name>
    <name evidence="10" type="ORF">SAMN04487943_106123</name>
</gene>
<protein>
    <recommendedName>
        <fullName evidence="7 8">Cell division protein FtsL</fullName>
    </recommendedName>
</protein>
<dbReference type="STRING" id="334253.SAMN04487943_106123"/>
<feature type="transmembrane region" description="Helical" evidence="7">
    <location>
        <begin position="42"/>
        <end position="63"/>
    </location>
</feature>
<dbReference type="RefSeq" id="WP_091483942.1">
    <property type="nucleotide sequence ID" value="NZ_FOTR01000006.1"/>
</dbReference>
<evidence type="ECO:0000313" key="11">
    <source>
        <dbReference type="Proteomes" id="UP000198565"/>
    </source>
</evidence>
<proteinExistence type="inferred from homology"/>
<keyword evidence="2 7" id="KW-0132">Cell division</keyword>
<keyword evidence="4 7" id="KW-1133">Transmembrane helix</keyword>
<reference evidence="11" key="1">
    <citation type="submission" date="2016-10" db="EMBL/GenBank/DDBJ databases">
        <authorList>
            <person name="Varghese N."/>
            <person name="Submissions S."/>
        </authorList>
    </citation>
    <scope>NUCLEOTIDE SEQUENCE [LARGE SCALE GENOMIC DNA]</scope>
    <source>
        <strain evidence="11">CGMCC 1.4250</strain>
    </source>
</reference>
<feature type="coiled-coil region" evidence="9">
    <location>
        <begin position="58"/>
        <end position="85"/>
    </location>
</feature>
<dbReference type="AlphaFoldDB" id="A0A1I4MB00"/>
<evidence type="ECO:0000256" key="7">
    <source>
        <dbReference type="HAMAP-Rule" id="MF_00910"/>
    </source>
</evidence>
<dbReference type="Proteomes" id="UP000198565">
    <property type="component" value="Unassembled WGS sequence"/>
</dbReference>
<evidence type="ECO:0000256" key="1">
    <source>
        <dbReference type="ARBA" id="ARBA00022475"/>
    </source>
</evidence>
<dbReference type="GO" id="GO:0043093">
    <property type="term" value="P:FtsZ-dependent cytokinesis"/>
    <property type="evidence" value="ECO:0007669"/>
    <property type="project" value="UniProtKB-UniRule"/>
</dbReference>
<dbReference type="GO" id="GO:0032153">
    <property type="term" value="C:cell division site"/>
    <property type="evidence" value="ECO:0007669"/>
    <property type="project" value="UniProtKB-UniRule"/>
</dbReference>
<evidence type="ECO:0000256" key="8">
    <source>
        <dbReference type="NCBIfam" id="TIGR02209"/>
    </source>
</evidence>
<keyword evidence="11" id="KW-1185">Reference proteome</keyword>
<comment type="subcellular location">
    <subcellularLocation>
        <location evidence="7">Cell membrane</location>
        <topology evidence="7">Single-pass type II membrane protein</topology>
    </subcellularLocation>
    <text evidence="7">Localizes to the division septum where it forms a ring structure.</text>
</comment>
<keyword evidence="1 7" id="KW-1003">Cell membrane</keyword>
<keyword evidence="6 7" id="KW-0131">Cell cycle</keyword>
<organism evidence="10 11">
    <name type="scientific">Gracilibacillus orientalis</name>
    <dbReference type="NCBI Taxonomy" id="334253"/>
    <lineage>
        <taxon>Bacteria</taxon>
        <taxon>Bacillati</taxon>
        <taxon>Bacillota</taxon>
        <taxon>Bacilli</taxon>
        <taxon>Bacillales</taxon>
        <taxon>Bacillaceae</taxon>
        <taxon>Gracilibacillus</taxon>
    </lineage>
</organism>
<accession>A0A1I4MB00</accession>
<keyword evidence="3 7" id="KW-0812">Transmembrane</keyword>
<comment type="function">
    <text evidence="7">Essential cell division protein.</text>
</comment>
<keyword evidence="5 7" id="KW-0472">Membrane</keyword>
<dbReference type="EMBL" id="FOTR01000006">
    <property type="protein sequence ID" value="SFM00107.1"/>
    <property type="molecule type" value="Genomic_DNA"/>
</dbReference>
<dbReference type="GO" id="GO:0005886">
    <property type="term" value="C:plasma membrane"/>
    <property type="evidence" value="ECO:0007669"/>
    <property type="project" value="UniProtKB-SubCell"/>
</dbReference>
<keyword evidence="9" id="KW-0175">Coiled coil</keyword>
<sequence>MSSQHARVYYTHDQVKEQVQQPNVVRKKVKVQKRWVTRGEKLMYSIFAVIFLCFSAYLVSYSASLDQINRNVESLNTQIQQQSVHNKNLAFQQKELSQPERIIENAKKHGLKVQNTQVKQATELAD</sequence>
<dbReference type="OrthoDB" id="2916778at2"/>
<evidence type="ECO:0000313" key="10">
    <source>
        <dbReference type="EMBL" id="SFM00107.1"/>
    </source>
</evidence>
<comment type="similarity">
    <text evidence="7">Belongs to the FtsL family.</text>
</comment>
<evidence type="ECO:0000256" key="3">
    <source>
        <dbReference type="ARBA" id="ARBA00022692"/>
    </source>
</evidence>
<name>A0A1I4MB00_9BACI</name>
<evidence type="ECO:0000256" key="2">
    <source>
        <dbReference type="ARBA" id="ARBA00022618"/>
    </source>
</evidence>
<dbReference type="InterPro" id="IPR011922">
    <property type="entry name" value="Cell_div_FtsL"/>
</dbReference>
<dbReference type="NCBIfam" id="TIGR02209">
    <property type="entry name" value="ftsL_broad"/>
    <property type="match status" value="1"/>
</dbReference>
<dbReference type="HAMAP" id="MF_00910">
    <property type="entry name" value="FtsL"/>
    <property type="match status" value="1"/>
</dbReference>
<evidence type="ECO:0000256" key="4">
    <source>
        <dbReference type="ARBA" id="ARBA00022989"/>
    </source>
</evidence>
<evidence type="ECO:0000256" key="9">
    <source>
        <dbReference type="SAM" id="Coils"/>
    </source>
</evidence>